<feature type="transmembrane region" description="Helical" evidence="12">
    <location>
        <begin position="15"/>
        <end position="33"/>
    </location>
</feature>
<dbReference type="GO" id="GO:0004022">
    <property type="term" value="F:alcohol dehydrogenase (NAD+) activity"/>
    <property type="evidence" value="ECO:0007669"/>
    <property type="project" value="TreeGrafter"/>
</dbReference>
<proteinExistence type="inferred from homology"/>
<keyword evidence="6 11" id="KW-0862">Zinc</keyword>
<keyword evidence="7 12" id="KW-1133">Transmembrane helix</keyword>
<dbReference type="SUPFAM" id="SSF51735">
    <property type="entry name" value="NAD(P)-binding Rossmann-fold domains"/>
    <property type="match status" value="1"/>
</dbReference>
<keyword evidence="4 12" id="KW-0812">Transmembrane</keyword>
<keyword evidence="5 11" id="KW-0479">Metal-binding</keyword>
<evidence type="ECO:0000256" key="11">
    <source>
        <dbReference type="RuleBase" id="RU361277"/>
    </source>
</evidence>
<dbReference type="PANTHER" id="PTHR42940:SF5">
    <property type="entry name" value="ALCOHOL DEHYDROGENASE 2"/>
    <property type="match status" value="1"/>
</dbReference>
<evidence type="ECO:0000256" key="1">
    <source>
        <dbReference type="ARBA" id="ARBA00001947"/>
    </source>
</evidence>
<dbReference type="InterPro" id="IPR007568">
    <property type="entry name" value="RTA1"/>
</dbReference>
<dbReference type="Pfam" id="PF04479">
    <property type="entry name" value="RTA1"/>
    <property type="match status" value="1"/>
</dbReference>
<reference evidence="14 15" key="1">
    <citation type="submission" date="2020-05" db="EMBL/GenBank/DDBJ databases">
        <title>Identification and distribution of gene clusters putatively required for synthesis of sphingolipid metabolism inhibitors in phylogenetically diverse species of the filamentous fungus Fusarium.</title>
        <authorList>
            <person name="Kim H.-S."/>
            <person name="Busman M."/>
            <person name="Brown D.W."/>
            <person name="Divon H."/>
            <person name="Uhlig S."/>
            <person name="Proctor R.H."/>
        </authorList>
    </citation>
    <scope>NUCLEOTIDE SEQUENCE [LARGE SCALE GENOMIC DNA]</scope>
    <source>
        <strain evidence="14 15">NRRL 25196</strain>
    </source>
</reference>
<evidence type="ECO:0000256" key="4">
    <source>
        <dbReference type="ARBA" id="ARBA00022692"/>
    </source>
</evidence>
<dbReference type="EMBL" id="JAAOAO010000256">
    <property type="protein sequence ID" value="KAF5552761.1"/>
    <property type="molecule type" value="Genomic_DNA"/>
</dbReference>
<evidence type="ECO:0000256" key="2">
    <source>
        <dbReference type="ARBA" id="ARBA00004141"/>
    </source>
</evidence>
<dbReference type="CDD" id="cd08297">
    <property type="entry name" value="CAD3"/>
    <property type="match status" value="1"/>
</dbReference>
<feature type="transmembrane region" description="Helical" evidence="12">
    <location>
        <begin position="249"/>
        <end position="268"/>
    </location>
</feature>
<dbReference type="InterPro" id="IPR020843">
    <property type="entry name" value="ER"/>
</dbReference>
<dbReference type="Pfam" id="PF00107">
    <property type="entry name" value="ADH_zinc_N"/>
    <property type="match status" value="1"/>
</dbReference>
<evidence type="ECO:0000256" key="12">
    <source>
        <dbReference type="SAM" id="Phobius"/>
    </source>
</evidence>
<evidence type="ECO:0000313" key="14">
    <source>
        <dbReference type="EMBL" id="KAF5552761.1"/>
    </source>
</evidence>
<dbReference type="AlphaFoldDB" id="A0A8H5JDS3"/>
<dbReference type="PANTHER" id="PTHR42940">
    <property type="entry name" value="ALCOHOL DEHYDROGENASE 1-RELATED"/>
    <property type="match status" value="1"/>
</dbReference>
<comment type="cofactor">
    <cofactor evidence="1 11">
        <name>Zn(2+)</name>
        <dbReference type="ChEBI" id="CHEBI:29105"/>
    </cofactor>
</comment>
<evidence type="ECO:0000256" key="6">
    <source>
        <dbReference type="ARBA" id="ARBA00022833"/>
    </source>
</evidence>
<dbReference type="InterPro" id="IPR011032">
    <property type="entry name" value="GroES-like_sf"/>
</dbReference>
<evidence type="ECO:0000256" key="7">
    <source>
        <dbReference type="ARBA" id="ARBA00022989"/>
    </source>
</evidence>
<accession>A0A8H5JDS3</accession>
<dbReference type="Gene3D" id="3.90.180.10">
    <property type="entry name" value="Medium-chain alcohol dehydrogenases, catalytic domain"/>
    <property type="match status" value="1"/>
</dbReference>
<dbReference type="FunFam" id="3.40.50.720:FF:000039">
    <property type="entry name" value="Alcohol dehydrogenase AdhP"/>
    <property type="match status" value="1"/>
</dbReference>
<dbReference type="InterPro" id="IPR013154">
    <property type="entry name" value="ADH-like_N"/>
</dbReference>
<dbReference type="Pfam" id="PF08240">
    <property type="entry name" value="ADH_N"/>
    <property type="match status" value="1"/>
</dbReference>
<dbReference type="InterPro" id="IPR036291">
    <property type="entry name" value="NAD(P)-bd_dom_sf"/>
</dbReference>
<evidence type="ECO:0000256" key="10">
    <source>
        <dbReference type="ARBA" id="ARBA00023136"/>
    </source>
</evidence>
<feature type="transmembrane region" description="Helical" evidence="12">
    <location>
        <begin position="115"/>
        <end position="142"/>
    </location>
</feature>
<dbReference type="InterPro" id="IPR013149">
    <property type="entry name" value="ADH-like_C"/>
</dbReference>
<keyword evidence="8" id="KW-0560">Oxidoreductase</keyword>
<keyword evidence="9" id="KW-0520">NAD</keyword>
<dbReference type="Proteomes" id="UP000574317">
    <property type="component" value="Unassembled WGS sequence"/>
</dbReference>
<feature type="domain" description="Enoyl reductase (ER)" evidence="13">
    <location>
        <begin position="356"/>
        <end position="695"/>
    </location>
</feature>
<comment type="similarity">
    <text evidence="3 11">Belongs to the zinc-containing alcohol dehydrogenase family.</text>
</comment>
<dbReference type="SUPFAM" id="SSF50129">
    <property type="entry name" value="GroES-like"/>
    <property type="match status" value="1"/>
</dbReference>
<evidence type="ECO:0000313" key="15">
    <source>
        <dbReference type="Proteomes" id="UP000574317"/>
    </source>
</evidence>
<feature type="transmembrane region" description="Helical" evidence="12">
    <location>
        <begin position="162"/>
        <end position="188"/>
    </location>
</feature>
<name>A0A8H5JDS3_9HYPO</name>
<keyword evidence="15" id="KW-1185">Reference proteome</keyword>
<keyword evidence="10 12" id="KW-0472">Membrane</keyword>
<feature type="transmembrane region" description="Helical" evidence="12">
    <location>
        <begin position="40"/>
        <end position="59"/>
    </location>
</feature>
<dbReference type="GO" id="GO:0008270">
    <property type="term" value="F:zinc ion binding"/>
    <property type="evidence" value="ECO:0007669"/>
    <property type="project" value="InterPro"/>
</dbReference>
<comment type="caution">
    <text evidence="14">The sequence shown here is derived from an EMBL/GenBank/DDBJ whole genome shotgun (WGS) entry which is preliminary data.</text>
</comment>
<dbReference type="GO" id="GO:0016020">
    <property type="term" value="C:membrane"/>
    <property type="evidence" value="ECO:0007669"/>
    <property type="project" value="UniProtKB-SubCell"/>
</dbReference>
<comment type="subcellular location">
    <subcellularLocation>
        <location evidence="2">Membrane</location>
        <topology evidence="2">Multi-pass membrane protein</topology>
    </subcellularLocation>
</comment>
<organism evidence="14 15">
    <name type="scientific">Fusarium napiforme</name>
    <dbReference type="NCBI Taxonomy" id="42672"/>
    <lineage>
        <taxon>Eukaryota</taxon>
        <taxon>Fungi</taxon>
        <taxon>Dikarya</taxon>
        <taxon>Ascomycota</taxon>
        <taxon>Pezizomycotina</taxon>
        <taxon>Sordariomycetes</taxon>
        <taxon>Hypocreomycetidae</taxon>
        <taxon>Hypocreales</taxon>
        <taxon>Nectriaceae</taxon>
        <taxon>Fusarium</taxon>
        <taxon>Fusarium fujikuroi species complex</taxon>
    </lineage>
</organism>
<dbReference type="InterPro" id="IPR002328">
    <property type="entry name" value="ADH_Zn_CS"/>
</dbReference>
<dbReference type="SMART" id="SM00829">
    <property type="entry name" value="PKS_ER"/>
    <property type="match status" value="1"/>
</dbReference>
<sequence>MDPPKSYYLYSPSEPLAGVVAGLYGVSFCITLWKIIRKKAWVWLFMLLAIAMEVIGYAARVVSATKPTEKGPYVLQFTLVILPPVLMAGVIYVIFARIVFWVVPPELRTLRFLWVPARFITLLFVGFDIISLLLQLVAAVLIAGTDPTDPDAKNKLNLGKTLGLVGVSTQIAGFGLFTVSAIRFHFAARRLSPDFAKDNQEKHGIVKKWQALMIVVNVSCLLILVRSIYREIDFAGGKDGTTHQKEWYLYVFDTLPILLVVFLYNLFFPGSYLKHLGFKVPKESQGAVPDAETADKQVSNTAESEAVYPTTAMTISRDVISAHFAELGMLKRPGPDVAAGQSEGCRIQKNSSQEHHAKPTFEIKQLPRPVPGPNEVLIRLSLTSLCGSDLGMALGHMGPVGKILGHEGVGKVAELGSNIAHMDPSVQVGQRVGIAWIRDICGSCDMCIDIANEGETRCVEALHSAKAYDGTFAEYTLVPLRYLARIPPAFDDIPDEEIAPILCGGVTAYKAIKNCNLTPGQWVVISGAGGGVGALGVAYAHAMGYRVIAVDAGPGKEEYCKSQGAEHYVDALSGVDAGKQVKDLTDGQGAKAVVVTATAAAAYQKAFDMLGPFGTLMCVSILPEDVKINFHPLWFIDNGWTVKGSAVGTRADILEALQFVKRRLVIPKIKWANLEDIEGLMEQMSKGQLEGKYVMKL</sequence>
<evidence type="ECO:0000256" key="9">
    <source>
        <dbReference type="ARBA" id="ARBA00023027"/>
    </source>
</evidence>
<evidence type="ECO:0000259" key="13">
    <source>
        <dbReference type="SMART" id="SM00829"/>
    </source>
</evidence>
<dbReference type="GO" id="GO:0005737">
    <property type="term" value="C:cytoplasm"/>
    <property type="evidence" value="ECO:0007669"/>
    <property type="project" value="TreeGrafter"/>
</dbReference>
<dbReference type="PROSITE" id="PS00059">
    <property type="entry name" value="ADH_ZINC"/>
    <property type="match status" value="1"/>
</dbReference>
<evidence type="ECO:0000256" key="8">
    <source>
        <dbReference type="ARBA" id="ARBA00023002"/>
    </source>
</evidence>
<evidence type="ECO:0000256" key="3">
    <source>
        <dbReference type="ARBA" id="ARBA00008072"/>
    </source>
</evidence>
<gene>
    <name evidence="14" type="ORF">FNAPI_6982</name>
</gene>
<dbReference type="Gene3D" id="3.40.50.720">
    <property type="entry name" value="NAD(P)-binding Rossmann-like Domain"/>
    <property type="match status" value="1"/>
</dbReference>
<feature type="transmembrane region" description="Helical" evidence="12">
    <location>
        <begin position="79"/>
        <end position="103"/>
    </location>
</feature>
<evidence type="ECO:0000256" key="5">
    <source>
        <dbReference type="ARBA" id="ARBA00022723"/>
    </source>
</evidence>
<protein>
    <submittedName>
        <fullName evidence="14">Alcohol dehydrogenase I-ADH1</fullName>
    </submittedName>
</protein>